<accession>A0AAE0WC98</accession>
<keyword evidence="2" id="KW-1185">Reference proteome</keyword>
<dbReference type="EMBL" id="JAEAOA010001913">
    <property type="protein sequence ID" value="KAK3610033.1"/>
    <property type="molecule type" value="Genomic_DNA"/>
</dbReference>
<feature type="non-terminal residue" evidence="1">
    <location>
        <position position="70"/>
    </location>
</feature>
<evidence type="ECO:0000313" key="2">
    <source>
        <dbReference type="Proteomes" id="UP001195483"/>
    </source>
</evidence>
<reference evidence="1" key="3">
    <citation type="submission" date="2023-05" db="EMBL/GenBank/DDBJ databases">
        <authorList>
            <person name="Smith C.H."/>
        </authorList>
    </citation>
    <scope>NUCLEOTIDE SEQUENCE</scope>
    <source>
        <strain evidence="1">CHS0354</strain>
        <tissue evidence="1">Mantle</tissue>
    </source>
</reference>
<name>A0AAE0WC98_9BIVA</name>
<comment type="caution">
    <text evidence="1">The sequence shown here is derived from an EMBL/GenBank/DDBJ whole genome shotgun (WGS) entry which is preliminary data.</text>
</comment>
<sequence length="70" mass="8359">MKEALHRVNWVKVLEILKKITIDWRDRKLITNLYMQQKSVIRVNANSEPRHIGLAILYMERNDDGRVDGR</sequence>
<gene>
    <name evidence="1" type="ORF">CHS0354_032382</name>
</gene>
<protein>
    <submittedName>
        <fullName evidence="1">Uncharacterized protein</fullName>
    </submittedName>
</protein>
<reference evidence="1" key="2">
    <citation type="journal article" date="2021" name="Genome Biol. Evol.">
        <title>Developing a high-quality reference genome for a parasitic bivalve with doubly uniparental inheritance (Bivalvia: Unionida).</title>
        <authorList>
            <person name="Smith C.H."/>
        </authorList>
    </citation>
    <scope>NUCLEOTIDE SEQUENCE</scope>
    <source>
        <strain evidence="1">CHS0354</strain>
        <tissue evidence="1">Mantle</tissue>
    </source>
</reference>
<evidence type="ECO:0000313" key="1">
    <source>
        <dbReference type="EMBL" id="KAK3610033.1"/>
    </source>
</evidence>
<dbReference type="Proteomes" id="UP001195483">
    <property type="component" value="Unassembled WGS sequence"/>
</dbReference>
<proteinExistence type="predicted"/>
<reference evidence="1" key="1">
    <citation type="journal article" date="2021" name="Genome Biol. Evol.">
        <title>A High-Quality Reference Genome for a Parasitic Bivalve with Doubly Uniparental Inheritance (Bivalvia: Unionida).</title>
        <authorList>
            <person name="Smith C.H."/>
        </authorList>
    </citation>
    <scope>NUCLEOTIDE SEQUENCE</scope>
    <source>
        <strain evidence="1">CHS0354</strain>
    </source>
</reference>
<organism evidence="1 2">
    <name type="scientific">Potamilus streckersoni</name>
    <dbReference type="NCBI Taxonomy" id="2493646"/>
    <lineage>
        <taxon>Eukaryota</taxon>
        <taxon>Metazoa</taxon>
        <taxon>Spiralia</taxon>
        <taxon>Lophotrochozoa</taxon>
        <taxon>Mollusca</taxon>
        <taxon>Bivalvia</taxon>
        <taxon>Autobranchia</taxon>
        <taxon>Heteroconchia</taxon>
        <taxon>Palaeoheterodonta</taxon>
        <taxon>Unionida</taxon>
        <taxon>Unionoidea</taxon>
        <taxon>Unionidae</taxon>
        <taxon>Ambleminae</taxon>
        <taxon>Lampsilini</taxon>
        <taxon>Potamilus</taxon>
    </lineage>
</organism>
<dbReference type="AlphaFoldDB" id="A0AAE0WC98"/>